<feature type="chain" id="PRO_5040249434" evidence="1">
    <location>
        <begin position="17"/>
        <end position="452"/>
    </location>
</feature>
<organism evidence="4 5">
    <name type="scientific">Dendryphion nanum</name>
    <dbReference type="NCBI Taxonomy" id="256645"/>
    <lineage>
        <taxon>Eukaryota</taxon>
        <taxon>Fungi</taxon>
        <taxon>Dikarya</taxon>
        <taxon>Ascomycota</taxon>
        <taxon>Pezizomycotina</taxon>
        <taxon>Dothideomycetes</taxon>
        <taxon>Pleosporomycetidae</taxon>
        <taxon>Pleosporales</taxon>
        <taxon>Torulaceae</taxon>
        <taxon>Dendryphion</taxon>
    </lineage>
</organism>
<sequence length="452" mass="49062">MLSTFVFPLLASTALALKLSPILDLDNPLVERRAIGDIQLQDVESFLWAAPSGNDLIYANFTVYYPENTEHVLATERFAKKLKSVNCGANKDLTLEFNDQSALDEAKNSWNWVNRNPNNTFVLVTNHKSCSPDEERVPYVIHDIKYDGSVAHLTAELKEWEEVAHSYTLHVGHVPLNNNHRMLMERADFAMNLATSYNKNLFSKTIGAWSTTVDLNLATYGKLNVDFNIDVSLLKIKSASVSIQPAGVGASAELAVGLSGQLTSAFTWQNTIISIPVQGIEIAKIVKLGAFLDVEASFTVSAITGTANAKIGAKADIPDSSLVRVDLVKSSNNAVQGWNPSFSATPFSLTAKVEGSAEAYVKPNVKLEASVLSKGWNVALGIKTPYIKANFAAIFNNAGVCGTTQPFGVDVSTKAGIVATVQAANKGSEASPFWTKELYSKEWDLFTKCLAF</sequence>
<gene>
    <name evidence="4" type="ORF">B0J11DRAFT_595533</name>
</gene>
<keyword evidence="5" id="KW-1185">Reference proteome</keyword>
<dbReference type="InterPro" id="IPR055647">
    <property type="entry name" value="DUF7223"/>
</dbReference>
<name>A0A9P9D6G3_9PLEO</name>
<dbReference type="Proteomes" id="UP000700596">
    <property type="component" value="Unassembled WGS sequence"/>
</dbReference>
<dbReference type="OrthoDB" id="160645at2759"/>
<comment type="caution">
    <text evidence="4">The sequence shown here is derived from an EMBL/GenBank/DDBJ whole genome shotgun (WGS) entry which is preliminary data.</text>
</comment>
<evidence type="ECO:0000313" key="4">
    <source>
        <dbReference type="EMBL" id="KAH7113261.1"/>
    </source>
</evidence>
<dbReference type="InterPro" id="IPR054293">
    <property type="entry name" value="DUF7029"/>
</dbReference>
<accession>A0A9P9D6G3</accession>
<reference evidence="4" key="1">
    <citation type="journal article" date="2021" name="Nat. Commun.">
        <title>Genetic determinants of endophytism in the Arabidopsis root mycobiome.</title>
        <authorList>
            <person name="Mesny F."/>
            <person name="Miyauchi S."/>
            <person name="Thiergart T."/>
            <person name="Pickel B."/>
            <person name="Atanasova L."/>
            <person name="Karlsson M."/>
            <person name="Huettel B."/>
            <person name="Barry K.W."/>
            <person name="Haridas S."/>
            <person name="Chen C."/>
            <person name="Bauer D."/>
            <person name="Andreopoulos W."/>
            <person name="Pangilinan J."/>
            <person name="LaButti K."/>
            <person name="Riley R."/>
            <person name="Lipzen A."/>
            <person name="Clum A."/>
            <person name="Drula E."/>
            <person name="Henrissat B."/>
            <person name="Kohler A."/>
            <person name="Grigoriev I.V."/>
            <person name="Martin F.M."/>
            <person name="Hacquard S."/>
        </authorList>
    </citation>
    <scope>NUCLEOTIDE SEQUENCE</scope>
    <source>
        <strain evidence="4">MPI-CAGE-CH-0243</strain>
    </source>
</reference>
<feature type="signal peptide" evidence="1">
    <location>
        <begin position="1"/>
        <end position="16"/>
    </location>
</feature>
<proteinExistence type="predicted"/>
<dbReference type="AlphaFoldDB" id="A0A9P9D6G3"/>
<dbReference type="Pfam" id="PF23865">
    <property type="entry name" value="DUF7223"/>
    <property type="match status" value="1"/>
</dbReference>
<evidence type="ECO:0000259" key="3">
    <source>
        <dbReference type="Pfam" id="PF23865"/>
    </source>
</evidence>
<evidence type="ECO:0000259" key="2">
    <source>
        <dbReference type="Pfam" id="PF22974"/>
    </source>
</evidence>
<keyword evidence="1" id="KW-0732">Signal</keyword>
<evidence type="ECO:0000313" key="5">
    <source>
        <dbReference type="Proteomes" id="UP000700596"/>
    </source>
</evidence>
<protein>
    <submittedName>
        <fullName evidence="4">Uncharacterized protein</fullName>
    </submittedName>
</protein>
<feature type="domain" description="DUF7223" evidence="3">
    <location>
        <begin position="191"/>
        <end position="451"/>
    </location>
</feature>
<dbReference type="EMBL" id="JAGMWT010000019">
    <property type="protein sequence ID" value="KAH7113261.1"/>
    <property type="molecule type" value="Genomic_DNA"/>
</dbReference>
<feature type="domain" description="DUF7029" evidence="2">
    <location>
        <begin position="67"/>
        <end position="168"/>
    </location>
</feature>
<evidence type="ECO:0000256" key="1">
    <source>
        <dbReference type="SAM" id="SignalP"/>
    </source>
</evidence>
<dbReference type="Pfam" id="PF22974">
    <property type="entry name" value="DUF7029"/>
    <property type="match status" value="1"/>
</dbReference>